<reference evidence="1" key="1">
    <citation type="journal article" date="2014" name="Front. Microbiol.">
        <title>High frequency of phylogenetically diverse reductive dehalogenase-homologous genes in deep subseafloor sedimentary metagenomes.</title>
        <authorList>
            <person name="Kawai M."/>
            <person name="Futagami T."/>
            <person name="Toyoda A."/>
            <person name="Takaki Y."/>
            <person name="Nishi S."/>
            <person name="Hori S."/>
            <person name="Arai W."/>
            <person name="Tsubouchi T."/>
            <person name="Morono Y."/>
            <person name="Uchiyama I."/>
            <person name="Ito T."/>
            <person name="Fujiyama A."/>
            <person name="Inagaki F."/>
            <person name="Takami H."/>
        </authorList>
    </citation>
    <scope>NUCLEOTIDE SEQUENCE</scope>
    <source>
        <strain evidence="1">Expedition CK06-06</strain>
    </source>
</reference>
<proteinExistence type="predicted"/>
<dbReference type="AlphaFoldDB" id="X1CFD4"/>
<name>X1CFD4_9ZZZZ</name>
<feature type="non-terminal residue" evidence="1">
    <location>
        <position position="1"/>
    </location>
</feature>
<evidence type="ECO:0000313" key="1">
    <source>
        <dbReference type="EMBL" id="GAH06996.1"/>
    </source>
</evidence>
<protein>
    <submittedName>
        <fullName evidence="1">Uncharacterized protein</fullName>
    </submittedName>
</protein>
<accession>X1CFD4</accession>
<dbReference type="EMBL" id="BART01037365">
    <property type="protein sequence ID" value="GAH06996.1"/>
    <property type="molecule type" value="Genomic_DNA"/>
</dbReference>
<comment type="caution">
    <text evidence="1">The sequence shown here is derived from an EMBL/GenBank/DDBJ whole genome shotgun (WGS) entry which is preliminary data.</text>
</comment>
<gene>
    <name evidence="1" type="ORF">S01H4_62553</name>
</gene>
<organism evidence="1">
    <name type="scientific">marine sediment metagenome</name>
    <dbReference type="NCBI Taxonomy" id="412755"/>
    <lineage>
        <taxon>unclassified sequences</taxon>
        <taxon>metagenomes</taxon>
        <taxon>ecological metagenomes</taxon>
    </lineage>
</organism>
<sequence>VDLVAALIEEVKCQSDRKIIGVKKAEKGSRLLYGFSTG</sequence>